<organism evidence="3 4">
    <name type="scientific">Pyxicephalus adspersus</name>
    <name type="common">African bullfrog</name>
    <dbReference type="NCBI Taxonomy" id="30357"/>
    <lineage>
        <taxon>Eukaryota</taxon>
        <taxon>Metazoa</taxon>
        <taxon>Chordata</taxon>
        <taxon>Craniata</taxon>
        <taxon>Vertebrata</taxon>
        <taxon>Euteleostomi</taxon>
        <taxon>Amphibia</taxon>
        <taxon>Batrachia</taxon>
        <taxon>Anura</taxon>
        <taxon>Neobatrachia</taxon>
        <taxon>Ranoidea</taxon>
        <taxon>Pyxicephalidae</taxon>
        <taxon>Pyxicephalinae</taxon>
        <taxon>Pyxicephalus</taxon>
    </lineage>
</organism>
<evidence type="ECO:0000256" key="1">
    <source>
        <dbReference type="SAM" id="MobiDB-lite"/>
    </source>
</evidence>
<dbReference type="Proteomes" id="UP001181693">
    <property type="component" value="Unassembled WGS sequence"/>
</dbReference>
<gene>
    <name evidence="3" type="ORF">GDO54_012822</name>
</gene>
<sequence length="139" mass="15532">MFSFFRKNQDTKKSSAQDKEADGFVFLGQTPSERQNSAVPYPMPDLPYSLPYQMPPAAIPPQLHRGDSAAAKVTNQISEGNSTMADLLNDIPFILAPHVLEVQNICQELPQPVPIYNLDESFARFHYDFTLENSVLCGL</sequence>
<comment type="caution">
    <text evidence="3">The sequence shown here is derived from an EMBL/GenBank/DDBJ whole genome shotgun (WGS) entry which is preliminary data.</text>
</comment>
<proteinExistence type="predicted"/>
<evidence type="ECO:0000259" key="2">
    <source>
        <dbReference type="PROSITE" id="PS51497"/>
    </source>
</evidence>
<dbReference type="PROSITE" id="PS51497">
    <property type="entry name" value="UMA"/>
    <property type="match status" value="1"/>
</dbReference>
<dbReference type="InterPro" id="IPR023340">
    <property type="entry name" value="UMA"/>
</dbReference>
<dbReference type="PANTHER" id="PTHR36291">
    <property type="entry name" value="UBAP1-MVB12-ASSOCIATED (UMA)-DOMAIN CONTAINING PROTEIN 1"/>
    <property type="match status" value="1"/>
</dbReference>
<name>A0AAV3AFC4_PYXAD</name>
<dbReference type="AlphaFoldDB" id="A0AAV3AFC4"/>
<feature type="region of interest" description="Disordered" evidence="1">
    <location>
        <begin position="1"/>
        <end position="22"/>
    </location>
</feature>
<feature type="compositionally biased region" description="Basic and acidic residues" evidence="1">
    <location>
        <begin position="7"/>
        <end position="22"/>
    </location>
</feature>
<protein>
    <recommendedName>
        <fullName evidence="2">UMA domain-containing protein</fullName>
    </recommendedName>
</protein>
<accession>A0AAV3AFC4</accession>
<feature type="domain" description="UMA" evidence="2">
    <location>
        <begin position="88"/>
        <end position="136"/>
    </location>
</feature>
<dbReference type="InterPro" id="IPR053292">
    <property type="entry name" value="UBAP1-MVB12_assoc_domain"/>
</dbReference>
<keyword evidence="4" id="KW-1185">Reference proteome</keyword>
<dbReference type="PANTHER" id="PTHR36291:SF1">
    <property type="entry name" value="UBAP1-MVB12-ASSOCIATED (UMA)-DOMAIN CONTAINING PROTEIN 1"/>
    <property type="match status" value="1"/>
</dbReference>
<dbReference type="EMBL" id="DYDO01000005">
    <property type="protein sequence ID" value="DBA25272.1"/>
    <property type="molecule type" value="Genomic_DNA"/>
</dbReference>
<evidence type="ECO:0000313" key="3">
    <source>
        <dbReference type="EMBL" id="DBA25272.1"/>
    </source>
</evidence>
<evidence type="ECO:0000313" key="4">
    <source>
        <dbReference type="Proteomes" id="UP001181693"/>
    </source>
</evidence>
<reference evidence="3" key="1">
    <citation type="thesis" date="2020" institute="ProQuest LLC" country="789 East Eisenhower Parkway, Ann Arbor, MI, USA">
        <title>Comparative Genomics and Chromosome Evolution.</title>
        <authorList>
            <person name="Mudd A.B."/>
        </authorList>
    </citation>
    <scope>NUCLEOTIDE SEQUENCE</scope>
    <source>
        <strain evidence="3">1538</strain>
        <tissue evidence="3">Blood</tissue>
    </source>
</reference>